<dbReference type="EMBL" id="JAUSUT010000001">
    <property type="protein sequence ID" value="MDQ0379052.1"/>
    <property type="molecule type" value="Genomic_DNA"/>
</dbReference>
<feature type="domain" description="HTH cro/C1-type" evidence="1">
    <location>
        <begin position="16"/>
        <end position="70"/>
    </location>
</feature>
<protein>
    <submittedName>
        <fullName evidence="2">DNA-binding XRE family transcriptional regulator</fullName>
    </submittedName>
</protein>
<sequence>MAGLAWGGVVMRRAELATARKAAGYTQESLAAALNVDRSTVIRWEAGDYAPLPYLRPKLARLLRHTPEQLRALIDGDPVSDRDTLSPDVEAACTWLDERLNWKPGTSARRVTARLPKTRRELPTRQARRDRVSRTDVVAALRAYYGSDPDYSLYTARFGGQALETSILTRPDWLDLHIPLNETTDALALAPTTSEPTADPVPAAALERLAEVEAAGVRLTNEQTYRLLDVDIRASAIRGTVGVAPFLEYALTLDLLENELLDALADGQPVKTGSLPLRDKYLPSLASAVDLSSRLCAGGVLALSAIARSADTYGTADFALLVQERSHLVVNAARQLTVIPKGFHQPMTDVHADTSLRNSLLRELEEELFGRTELDNTVSAPRAALPMHLARLSKPMRSLLTTDGLRVECTGFGINLVSGNYEFGFLLTISNMDFWSQFGGHIEANWEARRLKIYTSSNTDFMTCPESMQSWNNEGFFAFTSGLDRLRSSKSIPSDD</sequence>
<organism evidence="2 3">
    <name type="scientific">Amycolatopsis thermophila</name>
    <dbReference type="NCBI Taxonomy" id="206084"/>
    <lineage>
        <taxon>Bacteria</taxon>
        <taxon>Bacillati</taxon>
        <taxon>Actinomycetota</taxon>
        <taxon>Actinomycetes</taxon>
        <taxon>Pseudonocardiales</taxon>
        <taxon>Pseudonocardiaceae</taxon>
        <taxon>Amycolatopsis</taxon>
    </lineage>
</organism>
<dbReference type="GO" id="GO:0003677">
    <property type="term" value="F:DNA binding"/>
    <property type="evidence" value="ECO:0007669"/>
    <property type="project" value="UniProtKB-KW"/>
</dbReference>
<dbReference type="Gene3D" id="1.10.260.40">
    <property type="entry name" value="lambda repressor-like DNA-binding domains"/>
    <property type="match status" value="1"/>
</dbReference>
<dbReference type="InterPro" id="IPR010982">
    <property type="entry name" value="Lambda_DNA-bd_dom_sf"/>
</dbReference>
<reference evidence="2 3" key="1">
    <citation type="submission" date="2023-07" db="EMBL/GenBank/DDBJ databases">
        <title>Sequencing the genomes of 1000 actinobacteria strains.</title>
        <authorList>
            <person name="Klenk H.-P."/>
        </authorList>
    </citation>
    <scope>NUCLEOTIDE SEQUENCE [LARGE SCALE GENOMIC DNA]</scope>
    <source>
        <strain evidence="2 3">DSM 45805</strain>
    </source>
</reference>
<dbReference type="CDD" id="cd00093">
    <property type="entry name" value="HTH_XRE"/>
    <property type="match status" value="1"/>
</dbReference>
<keyword evidence="2" id="KW-0238">DNA-binding</keyword>
<keyword evidence="3" id="KW-1185">Reference proteome</keyword>
<dbReference type="SMART" id="SM00530">
    <property type="entry name" value="HTH_XRE"/>
    <property type="match status" value="1"/>
</dbReference>
<dbReference type="Proteomes" id="UP001229651">
    <property type="component" value="Unassembled WGS sequence"/>
</dbReference>
<comment type="caution">
    <text evidence="2">The sequence shown here is derived from an EMBL/GenBank/DDBJ whole genome shotgun (WGS) entry which is preliminary data.</text>
</comment>
<dbReference type="Pfam" id="PF01381">
    <property type="entry name" value="HTH_3"/>
    <property type="match status" value="1"/>
</dbReference>
<gene>
    <name evidence="2" type="ORF">FB470_003046</name>
</gene>
<dbReference type="RefSeq" id="WP_306992174.1">
    <property type="nucleotide sequence ID" value="NZ_JAUSUT010000001.1"/>
</dbReference>
<proteinExistence type="predicted"/>
<dbReference type="PROSITE" id="PS50943">
    <property type="entry name" value="HTH_CROC1"/>
    <property type="match status" value="1"/>
</dbReference>
<evidence type="ECO:0000313" key="3">
    <source>
        <dbReference type="Proteomes" id="UP001229651"/>
    </source>
</evidence>
<evidence type="ECO:0000313" key="2">
    <source>
        <dbReference type="EMBL" id="MDQ0379052.1"/>
    </source>
</evidence>
<dbReference type="InterPro" id="IPR001387">
    <property type="entry name" value="Cro/C1-type_HTH"/>
</dbReference>
<dbReference type="SUPFAM" id="SSF47413">
    <property type="entry name" value="lambda repressor-like DNA-binding domains"/>
    <property type="match status" value="1"/>
</dbReference>
<evidence type="ECO:0000259" key="1">
    <source>
        <dbReference type="PROSITE" id="PS50943"/>
    </source>
</evidence>
<accession>A0ABU0EUS6</accession>
<name>A0ABU0EUS6_9PSEU</name>